<evidence type="ECO:0000256" key="5">
    <source>
        <dbReference type="ARBA" id="ARBA00022729"/>
    </source>
</evidence>
<feature type="chain" id="PRO_5015116210" description="Receptor-like serine/threonine-protein kinase" evidence="18">
    <location>
        <begin position="23"/>
        <end position="819"/>
    </location>
</feature>
<comment type="caution">
    <text evidence="16">Lacks conserved residue(s) required for the propagation of feature annotation.</text>
</comment>
<dbReference type="Pfam" id="PF01453">
    <property type="entry name" value="B_lectin"/>
    <property type="match status" value="1"/>
</dbReference>
<reference evidence="24" key="1">
    <citation type="submission" date="2016-06" db="EMBL/GenBank/DDBJ databases">
        <title>Parallel loss of symbiosis genes in relatives of nitrogen-fixing non-legume Parasponia.</title>
        <authorList>
            <person name="Van Velzen R."/>
            <person name="Holmer R."/>
            <person name="Bu F."/>
            <person name="Rutten L."/>
            <person name="Van Zeijl A."/>
            <person name="Liu W."/>
            <person name="Santuari L."/>
            <person name="Cao Q."/>
            <person name="Sharma T."/>
            <person name="Shen D."/>
            <person name="Roswanjaya Y."/>
            <person name="Wardhani T."/>
            <person name="Kalhor M.S."/>
            <person name="Jansen J."/>
            <person name="Van den Hoogen J."/>
            <person name="Gungor B."/>
            <person name="Hartog M."/>
            <person name="Hontelez J."/>
            <person name="Verver J."/>
            <person name="Yang W.-C."/>
            <person name="Schijlen E."/>
            <person name="Repin R."/>
            <person name="Schilthuizen M."/>
            <person name="Schranz E."/>
            <person name="Heidstra R."/>
            <person name="Miyata K."/>
            <person name="Fedorova E."/>
            <person name="Kohlen W."/>
            <person name="Bisseling T."/>
            <person name="Smit S."/>
            <person name="Geurts R."/>
        </authorList>
    </citation>
    <scope>NUCLEOTIDE SEQUENCE [LARGE SCALE GENOMIC DNA]</scope>
    <source>
        <strain evidence="24">cv. RG33-2</strain>
    </source>
</reference>
<dbReference type="SUPFAM" id="SSF51110">
    <property type="entry name" value="alpha-D-mannose-specific plant lectins"/>
    <property type="match status" value="1"/>
</dbReference>
<dbReference type="InterPro" id="IPR024171">
    <property type="entry name" value="SRK-like_kinase"/>
</dbReference>
<dbReference type="InterPro" id="IPR011009">
    <property type="entry name" value="Kinase-like_dom_sf"/>
</dbReference>
<feature type="domain" description="Bulb-type lectin" evidence="21">
    <location>
        <begin position="23"/>
        <end position="147"/>
    </location>
</feature>
<dbReference type="GO" id="GO:0016020">
    <property type="term" value="C:membrane"/>
    <property type="evidence" value="ECO:0007669"/>
    <property type="project" value="UniProtKB-SubCell"/>
</dbReference>
<accession>A0A2P5BR45</accession>
<dbReference type="EMBL" id="JXTC01000476">
    <property type="protein sequence ID" value="PON51256.1"/>
    <property type="molecule type" value="Genomic_DNA"/>
</dbReference>
<dbReference type="OrthoDB" id="1162319at2759"/>
<sequence length="819" mass="92181">MMKKICYLHTFFLYAIVKFCLAVDTITPIQSLIDGSGTLVSSEKIFELGFFSPGKSEYRYLGIWYKTTPNVIVWVANRDNPLTDSYGELRISNKSNQLLLLNRSKVIIWSSNSSSSRAGKNPVAQLLDSGNLVLREVDSMNSEYYLWQSFDYPTDTHLPGMKLGWDLRTGLERYLTSWKSDDDPSTGDFTYRMDIHGLPQAVLAIGSTIKFRTGAWNGVRFSGIQLATSTNGALNFTFSFNENESYYMSEPLVNSTFTARLTLNHSGIIQRLILENRSTQWGIMYSRPYDPCDNYDYCGVNAICRINGDPICDCLKGFTPRSQQKWDVLNLSKGCRRKIPLACEKGDGFIDLVGVKMPDLLDFRLDKNMSLKECELACLKDCSCSAYANSDIRQGGSGCLMWFGDLIDVREFRVEGSDQTLYIRLSASEIKSIRTAKKKKTLKVILIVSVISGLCILALVLWCIIWRERKINVRAQGMDDVIELPLFDMAAITVATNNFSPANILGAGGFGPVHKGKLLTGQEIAVKRLSKESRQGAKEFKNEVNLIAKLQHKNLVALLGCCIQGDEKMLIYEYMPNKSLDYFIFEHKRSSRLSWKKSFDIVMGIARGLQYLHHDSKLQIVHRDLKAGNILLDTNMTPKISDFGLARIFEGDEKETTTKRVVGTYSYMSPEYAVDGTFSVKSDVFSFGVLLLEIVSGKQNRGFNHPKHHHSLLGHAWLLWNEGKALELMDPYLKESCVESQVLRCIHVGLLCVQKYSKDRPTINSVVVMLSNEEVKLPQPKHPGFFIERSSSTVNQGSSFGNNEESPSVNGVTVTFHGR</sequence>
<evidence type="ECO:0000256" key="14">
    <source>
        <dbReference type="ARBA" id="ARBA00048679"/>
    </source>
</evidence>
<keyword evidence="10 17" id="KW-0472">Membrane</keyword>
<dbReference type="InterPro" id="IPR001245">
    <property type="entry name" value="Ser-Thr/Tyr_kinase_cat_dom"/>
</dbReference>
<evidence type="ECO:0000256" key="9">
    <source>
        <dbReference type="ARBA" id="ARBA00022989"/>
    </source>
</evidence>
<evidence type="ECO:0000256" key="1">
    <source>
        <dbReference type="ARBA" id="ARBA00004479"/>
    </source>
</evidence>
<comment type="subcellular location">
    <subcellularLocation>
        <location evidence="1">Membrane</location>
        <topology evidence="1">Single-pass type I membrane protein</topology>
    </subcellularLocation>
</comment>
<organism evidence="23 24">
    <name type="scientific">Trema orientale</name>
    <name type="common">Charcoal tree</name>
    <name type="synonym">Celtis orientalis</name>
    <dbReference type="NCBI Taxonomy" id="63057"/>
    <lineage>
        <taxon>Eukaryota</taxon>
        <taxon>Viridiplantae</taxon>
        <taxon>Streptophyta</taxon>
        <taxon>Embryophyta</taxon>
        <taxon>Tracheophyta</taxon>
        <taxon>Spermatophyta</taxon>
        <taxon>Magnoliopsida</taxon>
        <taxon>eudicotyledons</taxon>
        <taxon>Gunneridae</taxon>
        <taxon>Pentapetalae</taxon>
        <taxon>rosids</taxon>
        <taxon>fabids</taxon>
        <taxon>Rosales</taxon>
        <taxon>Cannabaceae</taxon>
        <taxon>Trema</taxon>
    </lineage>
</organism>
<evidence type="ECO:0000256" key="12">
    <source>
        <dbReference type="ARBA" id="ARBA00023180"/>
    </source>
</evidence>
<feature type="signal peptide" evidence="18">
    <location>
        <begin position="1"/>
        <end position="22"/>
    </location>
</feature>
<dbReference type="PANTHER" id="PTHR32444:SF118">
    <property type="entry name" value="OS09G0551150 PROTEIN"/>
    <property type="match status" value="1"/>
</dbReference>
<protein>
    <recommendedName>
        <fullName evidence="15">Receptor-like serine/threonine-protein kinase</fullName>
        <ecNumber evidence="15">2.7.11.1</ecNumber>
    </recommendedName>
</protein>
<dbReference type="InParanoid" id="A0A2P5BR45"/>
<dbReference type="SMART" id="SM00108">
    <property type="entry name" value="B_lectin"/>
    <property type="match status" value="1"/>
</dbReference>
<dbReference type="CDD" id="cd00054">
    <property type="entry name" value="EGF_CA"/>
    <property type="match status" value="1"/>
</dbReference>
<dbReference type="FunFam" id="1.10.510.10:FF:000060">
    <property type="entry name" value="G-type lectin S-receptor-like serine/threonine-protein kinase"/>
    <property type="match status" value="1"/>
</dbReference>
<feature type="domain" description="Protein kinase" evidence="19">
    <location>
        <begin position="499"/>
        <end position="785"/>
    </location>
</feature>
<dbReference type="PROSITE" id="PS00108">
    <property type="entry name" value="PROTEIN_KINASE_ST"/>
    <property type="match status" value="1"/>
</dbReference>
<keyword evidence="2 15" id="KW-0723">Serine/threonine-protein kinase</keyword>
<evidence type="ECO:0000256" key="6">
    <source>
        <dbReference type="ARBA" id="ARBA00022741"/>
    </source>
</evidence>
<evidence type="ECO:0000259" key="21">
    <source>
        <dbReference type="PROSITE" id="PS50927"/>
    </source>
</evidence>
<dbReference type="InterPro" id="IPR008271">
    <property type="entry name" value="Ser/Thr_kinase_AS"/>
</dbReference>
<evidence type="ECO:0000256" key="17">
    <source>
        <dbReference type="SAM" id="Phobius"/>
    </source>
</evidence>
<comment type="similarity">
    <text evidence="15">Belongs to the protein kinase superfamily. Ser/Thr protein kinase family.</text>
</comment>
<keyword evidence="11" id="KW-1015">Disulfide bond</keyword>
<dbReference type="CDD" id="cd14066">
    <property type="entry name" value="STKc_IRAK"/>
    <property type="match status" value="1"/>
</dbReference>
<dbReference type="InterPro" id="IPR000742">
    <property type="entry name" value="EGF"/>
</dbReference>
<dbReference type="CDD" id="cd01098">
    <property type="entry name" value="PAN_AP_plant"/>
    <property type="match status" value="1"/>
</dbReference>
<evidence type="ECO:0000256" key="11">
    <source>
        <dbReference type="ARBA" id="ARBA00023157"/>
    </source>
</evidence>
<evidence type="ECO:0000256" key="15">
    <source>
        <dbReference type="PIRNR" id="PIRNR000641"/>
    </source>
</evidence>
<evidence type="ECO:0000256" key="16">
    <source>
        <dbReference type="PROSITE-ProRule" id="PRU00076"/>
    </source>
</evidence>
<dbReference type="Gene3D" id="2.90.10.10">
    <property type="entry name" value="Bulb-type lectin domain"/>
    <property type="match status" value="1"/>
</dbReference>
<keyword evidence="24" id="KW-1185">Reference proteome</keyword>
<dbReference type="FunFam" id="2.90.10.10:FF:000001">
    <property type="entry name" value="G-type lectin S-receptor-like serine/threonine-protein kinase"/>
    <property type="match status" value="1"/>
</dbReference>
<keyword evidence="12" id="KW-0325">Glycoprotein</keyword>
<evidence type="ECO:0000256" key="13">
    <source>
        <dbReference type="ARBA" id="ARBA00047899"/>
    </source>
</evidence>
<evidence type="ECO:0000256" key="3">
    <source>
        <dbReference type="ARBA" id="ARBA00022679"/>
    </source>
</evidence>
<dbReference type="GO" id="GO:0005524">
    <property type="term" value="F:ATP binding"/>
    <property type="evidence" value="ECO:0007669"/>
    <property type="project" value="UniProtKB-KW"/>
</dbReference>
<evidence type="ECO:0000259" key="20">
    <source>
        <dbReference type="PROSITE" id="PS50026"/>
    </source>
</evidence>
<dbReference type="InterPro" id="IPR000719">
    <property type="entry name" value="Prot_kinase_dom"/>
</dbReference>
<comment type="catalytic activity">
    <reaction evidence="14 15">
        <text>L-seryl-[protein] + ATP = O-phospho-L-seryl-[protein] + ADP + H(+)</text>
        <dbReference type="Rhea" id="RHEA:17989"/>
        <dbReference type="Rhea" id="RHEA-COMP:9863"/>
        <dbReference type="Rhea" id="RHEA-COMP:11604"/>
        <dbReference type="ChEBI" id="CHEBI:15378"/>
        <dbReference type="ChEBI" id="CHEBI:29999"/>
        <dbReference type="ChEBI" id="CHEBI:30616"/>
        <dbReference type="ChEBI" id="CHEBI:83421"/>
        <dbReference type="ChEBI" id="CHEBI:456216"/>
        <dbReference type="EC" id="2.7.11.1"/>
    </reaction>
</comment>
<dbReference type="Gene3D" id="1.10.510.10">
    <property type="entry name" value="Transferase(Phosphotransferase) domain 1"/>
    <property type="match status" value="1"/>
</dbReference>
<evidence type="ECO:0000259" key="22">
    <source>
        <dbReference type="PROSITE" id="PS50948"/>
    </source>
</evidence>
<evidence type="ECO:0000256" key="7">
    <source>
        <dbReference type="ARBA" id="ARBA00022777"/>
    </source>
</evidence>
<dbReference type="Pfam" id="PF08276">
    <property type="entry name" value="PAN_2"/>
    <property type="match status" value="1"/>
</dbReference>
<proteinExistence type="inferred from homology"/>
<dbReference type="PIRSF" id="PIRSF000641">
    <property type="entry name" value="SRK"/>
    <property type="match status" value="1"/>
</dbReference>
<dbReference type="Proteomes" id="UP000237000">
    <property type="component" value="Unassembled WGS sequence"/>
</dbReference>
<keyword evidence="7 15" id="KW-0418">Kinase</keyword>
<dbReference type="GO" id="GO:0106310">
    <property type="term" value="F:protein serine kinase activity"/>
    <property type="evidence" value="ECO:0007669"/>
    <property type="project" value="RHEA"/>
</dbReference>
<feature type="domain" description="Apple" evidence="22">
    <location>
        <begin position="343"/>
        <end position="427"/>
    </location>
</feature>
<comment type="caution">
    <text evidence="23">The sequence shown here is derived from an EMBL/GenBank/DDBJ whole genome shotgun (WGS) entry which is preliminary data.</text>
</comment>
<keyword evidence="16" id="KW-0245">EGF-like domain</keyword>
<dbReference type="InterPro" id="IPR001480">
    <property type="entry name" value="Bulb-type_lectin_dom"/>
</dbReference>
<dbReference type="STRING" id="63057.A0A2P5BR45"/>
<keyword evidence="5 18" id="KW-0732">Signal</keyword>
<gene>
    <name evidence="23" type="ORF">TorRG33x02_311820</name>
</gene>
<keyword evidence="23" id="KW-0675">Receptor</keyword>
<dbReference type="PROSITE" id="PS50948">
    <property type="entry name" value="PAN"/>
    <property type="match status" value="1"/>
</dbReference>
<keyword evidence="9 17" id="KW-1133">Transmembrane helix</keyword>
<dbReference type="Gene3D" id="3.30.200.20">
    <property type="entry name" value="Phosphorylase Kinase, domain 1"/>
    <property type="match status" value="1"/>
</dbReference>
<dbReference type="Pfam" id="PF07714">
    <property type="entry name" value="PK_Tyr_Ser-Thr"/>
    <property type="match status" value="1"/>
</dbReference>
<dbReference type="PANTHER" id="PTHR32444">
    <property type="entry name" value="BULB-TYPE LECTIN DOMAIN-CONTAINING PROTEIN"/>
    <property type="match status" value="1"/>
</dbReference>
<keyword evidence="6 15" id="KW-0547">Nucleotide-binding</keyword>
<evidence type="ECO:0000259" key="19">
    <source>
        <dbReference type="PROSITE" id="PS50011"/>
    </source>
</evidence>
<comment type="catalytic activity">
    <reaction evidence="13 15">
        <text>L-threonyl-[protein] + ATP = O-phospho-L-threonyl-[protein] + ADP + H(+)</text>
        <dbReference type="Rhea" id="RHEA:46608"/>
        <dbReference type="Rhea" id="RHEA-COMP:11060"/>
        <dbReference type="Rhea" id="RHEA-COMP:11605"/>
        <dbReference type="ChEBI" id="CHEBI:15378"/>
        <dbReference type="ChEBI" id="CHEBI:30013"/>
        <dbReference type="ChEBI" id="CHEBI:30616"/>
        <dbReference type="ChEBI" id="CHEBI:61977"/>
        <dbReference type="ChEBI" id="CHEBI:456216"/>
        <dbReference type="EC" id="2.7.11.1"/>
    </reaction>
</comment>
<dbReference type="Pfam" id="PF00954">
    <property type="entry name" value="S_locus_glycop"/>
    <property type="match status" value="1"/>
</dbReference>
<feature type="domain" description="EGF-like" evidence="20">
    <location>
        <begin position="288"/>
        <end position="324"/>
    </location>
</feature>
<dbReference type="EC" id="2.7.11.1" evidence="15"/>
<dbReference type="FunFam" id="3.30.200.20:FF:000195">
    <property type="entry name" value="G-type lectin S-receptor-like serine/threonine-protein kinase"/>
    <property type="match status" value="1"/>
</dbReference>
<dbReference type="SMART" id="SM00473">
    <property type="entry name" value="PAN_AP"/>
    <property type="match status" value="1"/>
</dbReference>
<evidence type="ECO:0000313" key="24">
    <source>
        <dbReference type="Proteomes" id="UP000237000"/>
    </source>
</evidence>
<dbReference type="PROSITE" id="PS50026">
    <property type="entry name" value="EGF_3"/>
    <property type="match status" value="1"/>
</dbReference>
<dbReference type="PROSITE" id="PS50927">
    <property type="entry name" value="BULB_LECTIN"/>
    <property type="match status" value="1"/>
</dbReference>
<dbReference type="AlphaFoldDB" id="A0A2P5BR45"/>
<keyword evidence="8 15" id="KW-0067">ATP-binding</keyword>
<evidence type="ECO:0000256" key="4">
    <source>
        <dbReference type="ARBA" id="ARBA00022692"/>
    </source>
</evidence>
<dbReference type="InterPro" id="IPR000858">
    <property type="entry name" value="S_locus_glycoprot_dom"/>
</dbReference>
<dbReference type="InterPro" id="IPR036426">
    <property type="entry name" value="Bulb-type_lectin_dom_sf"/>
</dbReference>
<keyword evidence="4 17" id="KW-0812">Transmembrane</keyword>
<evidence type="ECO:0000313" key="23">
    <source>
        <dbReference type="EMBL" id="PON51256.1"/>
    </source>
</evidence>
<feature type="transmembrane region" description="Helical" evidence="17">
    <location>
        <begin position="444"/>
        <end position="466"/>
    </location>
</feature>
<evidence type="ECO:0000256" key="10">
    <source>
        <dbReference type="ARBA" id="ARBA00023136"/>
    </source>
</evidence>
<evidence type="ECO:0000256" key="8">
    <source>
        <dbReference type="ARBA" id="ARBA00022840"/>
    </source>
</evidence>
<dbReference type="Pfam" id="PF11883">
    <property type="entry name" value="DUF3403"/>
    <property type="match status" value="1"/>
</dbReference>
<evidence type="ECO:0000256" key="18">
    <source>
        <dbReference type="SAM" id="SignalP"/>
    </source>
</evidence>
<dbReference type="SMART" id="SM00220">
    <property type="entry name" value="S_TKc"/>
    <property type="match status" value="1"/>
</dbReference>
<dbReference type="PROSITE" id="PS50011">
    <property type="entry name" value="PROTEIN_KINASE_DOM"/>
    <property type="match status" value="1"/>
</dbReference>
<dbReference type="GO" id="GO:0004674">
    <property type="term" value="F:protein serine/threonine kinase activity"/>
    <property type="evidence" value="ECO:0007669"/>
    <property type="project" value="UniProtKB-KW"/>
</dbReference>
<dbReference type="InterPro" id="IPR003609">
    <property type="entry name" value="Pan_app"/>
</dbReference>
<dbReference type="SUPFAM" id="SSF56112">
    <property type="entry name" value="Protein kinase-like (PK-like)"/>
    <property type="match status" value="1"/>
</dbReference>
<evidence type="ECO:0000256" key="2">
    <source>
        <dbReference type="ARBA" id="ARBA00022527"/>
    </source>
</evidence>
<name>A0A2P5BR45_TREOI</name>
<dbReference type="GO" id="GO:0048544">
    <property type="term" value="P:recognition of pollen"/>
    <property type="evidence" value="ECO:0007669"/>
    <property type="project" value="InterPro"/>
</dbReference>
<keyword evidence="3 15" id="KW-0808">Transferase</keyword>
<dbReference type="InterPro" id="IPR021820">
    <property type="entry name" value="S-locus_recpt_kinase_C"/>
</dbReference>
<dbReference type="CDD" id="cd00028">
    <property type="entry name" value="B_lectin"/>
    <property type="match status" value="1"/>
</dbReference>